<dbReference type="Gene3D" id="3.30.370.10">
    <property type="entry name" value="Barstar-like"/>
    <property type="match status" value="1"/>
</dbReference>
<reference evidence="3 4" key="1">
    <citation type="submission" date="2018-06" db="EMBL/GenBank/DDBJ databases">
        <title>Paenibacillus imtechensis sp. nov.</title>
        <authorList>
            <person name="Pinnaka A.K."/>
            <person name="Singh H."/>
            <person name="Kaur M."/>
        </authorList>
    </citation>
    <scope>NUCLEOTIDE SEQUENCE [LARGE SCALE GENOMIC DNA]</scope>
    <source>
        <strain evidence="3 4">SMB1</strain>
    </source>
</reference>
<accession>A0A2W1LFY5</accession>
<comment type="similarity">
    <text evidence="1">Belongs to the barstar family.</text>
</comment>
<evidence type="ECO:0000256" key="1">
    <source>
        <dbReference type="ARBA" id="ARBA00006845"/>
    </source>
</evidence>
<gene>
    <name evidence="3" type="ORF">DNH61_01680</name>
</gene>
<dbReference type="Proteomes" id="UP000249522">
    <property type="component" value="Unassembled WGS sequence"/>
</dbReference>
<organism evidence="3 4">
    <name type="scientific">Paenibacillus sambharensis</name>
    <dbReference type="NCBI Taxonomy" id="1803190"/>
    <lineage>
        <taxon>Bacteria</taxon>
        <taxon>Bacillati</taxon>
        <taxon>Bacillota</taxon>
        <taxon>Bacilli</taxon>
        <taxon>Bacillales</taxon>
        <taxon>Paenibacillaceae</taxon>
        <taxon>Paenibacillus</taxon>
    </lineage>
</organism>
<name>A0A2W1LFY5_9BACL</name>
<evidence type="ECO:0000259" key="2">
    <source>
        <dbReference type="Pfam" id="PF01337"/>
    </source>
</evidence>
<protein>
    <submittedName>
        <fullName evidence="3">Barnase inhibitor</fullName>
    </submittedName>
</protein>
<keyword evidence="4" id="KW-1185">Reference proteome</keyword>
<evidence type="ECO:0000313" key="3">
    <source>
        <dbReference type="EMBL" id="PZD97609.1"/>
    </source>
</evidence>
<feature type="domain" description="Barstar (barnase inhibitor)" evidence="2">
    <location>
        <begin position="5"/>
        <end position="85"/>
    </location>
</feature>
<dbReference type="InterPro" id="IPR035905">
    <property type="entry name" value="Barstar-like_sf"/>
</dbReference>
<dbReference type="EMBL" id="QKRB01000010">
    <property type="protein sequence ID" value="PZD97609.1"/>
    <property type="molecule type" value="Genomic_DNA"/>
</dbReference>
<dbReference type="Pfam" id="PF01337">
    <property type="entry name" value="Barstar"/>
    <property type="match status" value="1"/>
</dbReference>
<dbReference type="InterPro" id="IPR000468">
    <property type="entry name" value="Barstar"/>
</dbReference>
<evidence type="ECO:0000313" key="4">
    <source>
        <dbReference type="Proteomes" id="UP000249522"/>
    </source>
</evidence>
<comment type="caution">
    <text evidence="3">The sequence shown here is derived from an EMBL/GenBank/DDBJ whole genome shotgun (WGS) entry which is preliminary data.</text>
</comment>
<dbReference type="RefSeq" id="WP_111144970.1">
    <property type="nucleotide sequence ID" value="NZ_QKRB01000010.1"/>
</dbReference>
<sequence length="92" mass="10639">MAEELVLNGQELWTIDDFHDLFMNRLHFPGHYGRNLDALYDSLMDYVIPPLTIRWTHYNESEQLLGDRAQALVQVLRDAAAEVEGLEVIVEP</sequence>
<dbReference type="AlphaFoldDB" id="A0A2W1LFY5"/>
<dbReference type="OrthoDB" id="7575400at2"/>
<dbReference type="SUPFAM" id="SSF52038">
    <property type="entry name" value="Barstar-related"/>
    <property type="match status" value="1"/>
</dbReference>
<proteinExistence type="inferred from homology"/>